<evidence type="ECO:0000313" key="8">
    <source>
        <dbReference type="EMBL" id="AVM47655.1"/>
    </source>
</evidence>
<dbReference type="Pfam" id="PF09182">
    <property type="entry name" value="PuR_N"/>
    <property type="match status" value="1"/>
</dbReference>
<dbReference type="InterPro" id="IPR010078">
    <property type="entry name" value="PurR_Bsub"/>
</dbReference>
<dbReference type="InterPro" id="IPR029057">
    <property type="entry name" value="PRTase-like"/>
</dbReference>
<dbReference type="GeneID" id="78390979"/>
<dbReference type="Proteomes" id="UP000237883">
    <property type="component" value="Chromosome"/>
</dbReference>
<keyword evidence="9" id="KW-1185">Reference proteome</keyword>
<dbReference type="Gene3D" id="3.40.50.2020">
    <property type="match status" value="1"/>
</dbReference>
<keyword evidence="4" id="KW-0804">Transcription</keyword>
<dbReference type="KEGG" id="mdv:C5Q96_01765"/>
<organism evidence="8 9">
    <name type="scientific">Mogibacterium diversum</name>
    <dbReference type="NCBI Taxonomy" id="114527"/>
    <lineage>
        <taxon>Bacteria</taxon>
        <taxon>Bacillati</taxon>
        <taxon>Bacillota</taxon>
        <taxon>Clostridia</taxon>
        <taxon>Peptostreptococcales</taxon>
        <taxon>Anaerovoracaceae</taxon>
        <taxon>Mogibacterium</taxon>
    </lineage>
</organism>
<dbReference type="PANTHER" id="PTHR43864">
    <property type="entry name" value="HYPOXANTHINE/GUANINE PHOSPHORIBOSYLTRANSFERASE"/>
    <property type="match status" value="1"/>
</dbReference>
<comment type="similarity">
    <text evidence="5">Belongs to the purine/pyrimidine phosphoribosyltransferase family. PurR subfamily.</text>
</comment>
<dbReference type="InterPro" id="IPR050118">
    <property type="entry name" value="Pur/Pyrimidine_PRTase"/>
</dbReference>
<evidence type="ECO:0000259" key="6">
    <source>
        <dbReference type="Pfam" id="PF00156"/>
    </source>
</evidence>
<dbReference type="NCBIfam" id="TIGR01743">
    <property type="entry name" value="purR_Bsub"/>
    <property type="match status" value="1"/>
</dbReference>
<gene>
    <name evidence="8" type="ORF">C5Q96_01765</name>
</gene>
<evidence type="ECO:0000256" key="2">
    <source>
        <dbReference type="ARBA" id="ARBA00023015"/>
    </source>
</evidence>
<reference evidence="9" key="1">
    <citation type="submission" date="2018-02" db="EMBL/GenBank/DDBJ databases">
        <authorList>
            <person name="Holder M.E."/>
            <person name="Ajami N.J."/>
            <person name="Petrosino J.F."/>
        </authorList>
    </citation>
    <scope>NUCLEOTIDE SEQUENCE [LARGE SCALE GENOMIC DNA]</scope>
    <source>
        <strain evidence="9">CCUG 47132</strain>
    </source>
</reference>
<keyword evidence="2" id="KW-0805">Transcription regulation</keyword>
<dbReference type="SUPFAM" id="SSF53271">
    <property type="entry name" value="PRTase-like"/>
    <property type="match status" value="1"/>
</dbReference>
<feature type="domain" description="Bacterial purine repressor N-terminal" evidence="7">
    <location>
        <begin position="2"/>
        <end position="71"/>
    </location>
</feature>
<dbReference type="AlphaFoldDB" id="A0A2S0L332"/>
<name>A0A2S0L332_9FIRM</name>
<sequence>MKKNKRVGSLITELLSHPSKQYSYNQFCSKFDIAKSSLSEDITTAGEIIASEGIGRIETIQGANGGLRYVPALSDDRLKQLQTTLVNKLSDPARILGGSFLYTSDIMFDGQLTRSMGTYFAGKFANLNADYVVTVETKGISLAADVAFMMNLPLVVVRREAKYSEGSTVSINYFSGSYDRIQKMSISKRAVSQNKRAIIIDDFMRGGGSLKGVSEILSEFDIDVVGAGVAIASREPVKKKIASYLPVIYLDSIDEDANLIKASFE</sequence>
<dbReference type="InterPro" id="IPR036390">
    <property type="entry name" value="WH_DNA-bd_sf"/>
</dbReference>
<dbReference type="InterPro" id="IPR000836">
    <property type="entry name" value="PRTase_dom"/>
</dbReference>
<dbReference type="Pfam" id="PF00156">
    <property type="entry name" value="Pribosyltran"/>
    <property type="match status" value="1"/>
</dbReference>
<dbReference type="PANTHER" id="PTHR43864:SF2">
    <property type="entry name" value="PUR OPERON REPRESSOR"/>
    <property type="match status" value="1"/>
</dbReference>
<protein>
    <submittedName>
        <fullName evidence="8">Pur operon repressor</fullName>
    </submittedName>
</protein>
<comment type="subunit">
    <text evidence="1">Homodimer.</text>
</comment>
<evidence type="ECO:0000259" key="7">
    <source>
        <dbReference type="Pfam" id="PF09182"/>
    </source>
</evidence>
<evidence type="ECO:0000256" key="4">
    <source>
        <dbReference type="ARBA" id="ARBA00023163"/>
    </source>
</evidence>
<feature type="domain" description="Phosphoribosyltransferase" evidence="6">
    <location>
        <begin position="125"/>
        <end position="244"/>
    </location>
</feature>
<dbReference type="CDD" id="cd06223">
    <property type="entry name" value="PRTases_typeI"/>
    <property type="match status" value="1"/>
</dbReference>
<evidence type="ECO:0000256" key="5">
    <source>
        <dbReference type="ARBA" id="ARBA00049656"/>
    </source>
</evidence>
<dbReference type="OrthoDB" id="4213751at2"/>
<dbReference type="GO" id="GO:0045892">
    <property type="term" value="P:negative regulation of DNA-templated transcription"/>
    <property type="evidence" value="ECO:0007669"/>
    <property type="project" value="InterPro"/>
</dbReference>
<dbReference type="EMBL" id="CP027228">
    <property type="protein sequence ID" value="AVM47655.1"/>
    <property type="molecule type" value="Genomic_DNA"/>
</dbReference>
<dbReference type="Gene3D" id="1.10.10.10">
    <property type="entry name" value="Winged helix-like DNA-binding domain superfamily/Winged helix DNA-binding domain"/>
    <property type="match status" value="1"/>
</dbReference>
<dbReference type="RefSeq" id="WP_106056643.1">
    <property type="nucleotide sequence ID" value="NZ_CAUUYG010000011.1"/>
</dbReference>
<dbReference type="SUPFAM" id="SSF46785">
    <property type="entry name" value="Winged helix' DNA-binding domain"/>
    <property type="match status" value="1"/>
</dbReference>
<evidence type="ECO:0000256" key="3">
    <source>
        <dbReference type="ARBA" id="ARBA00023125"/>
    </source>
</evidence>
<accession>A0A2S0L332</accession>
<keyword evidence="3" id="KW-0238">DNA-binding</keyword>
<dbReference type="GO" id="GO:0003677">
    <property type="term" value="F:DNA binding"/>
    <property type="evidence" value="ECO:0007669"/>
    <property type="project" value="UniProtKB-KW"/>
</dbReference>
<evidence type="ECO:0000256" key="1">
    <source>
        <dbReference type="ARBA" id="ARBA00011738"/>
    </source>
</evidence>
<dbReference type="InterPro" id="IPR036388">
    <property type="entry name" value="WH-like_DNA-bd_sf"/>
</dbReference>
<dbReference type="InterPro" id="IPR015265">
    <property type="entry name" value="PuR_N"/>
</dbReference>
<evidence type="ECO:0000313" key="9">
    <source>
        <dbReference type="Proteomes" id="UP000237883"/>
    </source>
</evidence>
<proteinExistence type="inferred from homology"/>
<dbReference type="GO" id="GO:0045982">
    <property type="term" value="P:negative regulation of purine nucleobase metabolic process"/>
    <property type="evidence" value="ECO:0007669"/>
    <property type="project" value="InterPro"/>
</dbReference>